<dbReference type="GO" id="GO:0008115">
    <property type="term" value="F:sarcosine oxidase activity"/>
    <property type="evidence" value="ECO:0007669"/>
    <property type="project" value="TreeGrafter"/>
</dbReference>
<dbReference type="InterPro" id="IPR006076">
    <property type="entry name" value="FAD-dep_OxRdtase"/>
</dbReference>
<evidence type="ECO:0000256" key="2">
    <source>
        <dbReference type="ARBA" id="ARBA00010989"/>
    </source>
</evidence>
<dbReference type="PANTHER" id="PTHR10961">
    <property type="entry name" value="PEROXISOMAL SARCOSINE OXIDASE"/>
    <property type="match status" value="1"/>
</dbReference>
<keyword evidence="3" id="KW-0285">Flavoprotein</keyword>
<dbReference type="AlphaFoldDB" id="A0A168MCK2"/>
<organism evidence="8">
    <name type="scientific">Absidia glauca</name>
    <name type="common">Pin mould</name>
    <dbReference type="NCBI Taxonomy" id="4829"/>
    <lineage>
        <taxon>Eukaryota</taxon>
        <taxon>Fungi</taxon>
        <taxon>Fungi incertae sedis</taxon>
        <taxon>Mucoromycota</taxon>
        <taxon>Mucoromycotina</taxon>
        <taxon>Mucoromycetes</taxon>
        <taxon>Mucorales</taxon>
        <taxon>Cunninghamellaceae</taxon>
        <taxon>Absidia</taxon>
    </lineage>
</organism>
<sequence length="443" mass="49245">MFTPPKPGSKIIIVGGGCFGLSTAYALALKKKYEVVVYDRQPIPAPDAASSDINKCVRYDYGDQLLYMRLTMEAMSHWHQWNKERAAENDTPVFHPSGVLIMGYQGKYGPYEEQSMQAIREAGYGHAIEQLLTPEAIVEQYPQFEQTVKNGYNIAYLNKEGGWCNSSESVKHLHGKCVKEGVRFVVGQEQGCFQRLWVDDSNSTTVKGIITKDGNQHAADMVVMASGAWTASLVDVQDQLLATGHVVMHFRPDESTRQTMTDQPVWCADIARTGYYGFPVNSNGILKIAHHFNKGYVHPRATDGVSIPRTQVDHSKDTIPIDGLEHARTALAEILPMTSKMDITYSRVCWYSDSIDGGFLISPHPSYDNLVIASGDSGHGMKMMPVIGFKIRDVIEGVDSDYTRAWAWRATPKNEPNSKDTHATLGDEQGGRFATKEELRAQS</sequence>
<dbReference type="Gene3D" id="3.50.50.60">
    <property type="entry name" value="FAD/NAD(P)-binding domain"/>
    <property type="match status" value="1"/>
</dbReference>
<accession>A0A168MCK2</accession>
<comment type="similarity">
    <text evidence="2">Belongs to the MSOX/MTOX family.</text>
</comment>
<dbReference type="SUPFAM" id="SSF54373">
    <property type="entry name" value="FAD-linked reductases, C-terminal domain"/>
    <property type="match status" value="1"/>
</dbReference>
<feature type="compositionally biased region" description="Basic and acidic residues" evidence="6">
    <location>
        <begin position="434"/>
        <end position="443"/>
    </location>
</feature>
<evidence type="ECO:0000256" key="5">
    <source>
        <dbReference type="ARBA" id="ARBA00023002"/>
    </source>
</evidence>
<evidence type="ECO:0000256" key="3">
    <source>
        <dbReference type="ARBA" id="ARBA00022630"/>
    </source>
</evidence>
<feature type="domain" description="FAD dependent oxidoreductase" evidence="7">
    <location>
        <begin position="10"/>
        <end position="388"/>
    </location>
</feature>
<keyword evidence="5" id="KW-0560">Oxidoreductase</keyword>
<protein>
    <recommendedName>
        <fullName evidence="7">FAD dependent oxidoreductase domain-containing protein</fullName>
    </recommendedName>
</protein>
<dbReference type="SUPFAM" id="SSF51905">
    <property type="entry name" value="FAD/NAD(P)-binding domain"/>
    <property type="match status" value="1"/>
</dbReference>
<dbReference type="OMA" id="NKEGGWC"/>
<dbReference type="InParanoid" id="A0A168MCK2"/>
<dbReference type="GO" id="GO:0050660">
    <property type="term" value="F:flavin adenine dinucleotide binding"/>
    <property type="evidence" value="ECO:0007669"/>
    <property type="project" value="InterPro"/>
</dbReference>
<dbReference type="PANTHER" id="PTHR10961:SF46">
    <property type="entry name" value="PEROXISOMAL SARCOSINE OXIDASE"/>
    <property type="match status" value="1"/>
</dbReference>
<dbReference type="InterPro" id="IPR036188">
    <property type="entry name" value="FAD/NAD-bd_sf"/>
</dbReference>
<dbReference type="Proteomes" id="UP000078561">
    <property type="component" value="Unassembled WGS sequence"/>
</dbReference>
<evidence type="ECO:0000259" key="7">
    <source>
        <dbReference type="Pfam" id="PF01266"/>
    </source>
</evidence>
<proteinExistence type="inferred from homology"/>
<evidence type="ECO:0000313" key="8">
    <source>
        <dbReference type="EMBL" id="SAL98296.1"/>
    </source>
</evidence>
<evidence type="ECO:0000256" key="6">
    <source>
        <dbReference type="SAM" id="MobiDB-lite"/>
    </source>
</evidence>
<feature type="region of interest" description="Disordered" evidence="6">
    <location>
        <begin position="412"/>
        <end position="443"/>
    </location>
</feature>
<dbReference type="Pfam" id="PF01266">
    <property type="entry name" value="DAO"/>
    <property type="match status" value="1"/>
</dbReference>
<keyword evidence="9" id="KW-1185">Reference proteome</keyword>
<dbReference type="EMBL" id="LT552062">
    <property type="protein sequence ID" value="SAL98296.1"/>
    <property type="molecule type" value="Genomic_DNA"/>
</dbReference>
<evidence type="ECO:0000256" key="4">
    <source>
        <dbReference type="ARBA" id="ARBA00022827"/>
    </source>
</evidence>
<dbReference type="OrthoDB" id="2219495at2759"/>
<reference evidence="8" key="1">
    <citation type="submission" date="2016-04" db="EMBL/GenBank/DDBJ databases">
        <authorList>
            <person name="Evans L.H."/>
            <person name="Alamgir A."/>
            <person name="Owens N."/>
            <person name="Weber N.D."/>
            <person name="Virtaneva K."/>
            <person name="Barbian K."/>
            <person name="Babar A."/>
            <person name="Rosenke K."/>
        </authorList>
    </citation>
    <scope>NUCLEOTIDE SEQUENCE [LARGE SCALE GENOMIC DNA]</scope>
    <source>
        <strain evidence="8">CBS 101.48</strain>
    </source>
</reference>
<evidence type="ECO:0000256" key="1">
    <source>
        <dbReference type="ARBA" id="ARBA00001974"/>
    </source>
</evidence>
<gene>
    <name evidence="8" type="primary">ABSGL_03825.1 scaffold 4673</name>
</gene>
<dbReference type="FunCoup" id="A0A168MCK2">
    <property type="interactions" value="186"/>
</dbReference>
<evidence type="ECO:0000313" key="9">
    <source>
        <dbReference type="Proteomes" id="UP000078561"/>
    </source>
</evidence>
<keyword evidence="4" id="KW-0274">FAD</keyword>
<comment type="cofactor">
    <cofactor evidence="1">
        <name>FAD</name>
        <dbReference type="ChEBI" id="CHEBI:57692"/>
    </cofactor>
</comment>
<dbReference type="Gene3D" id="3.30.9.10">
    <property type="entry name" value="D-Amino Acid Oxidase, subunit A, domain 2"/>
    <property type="match status" value="1"/>
</dbReference>
<name>A0A168MCK2_ABSGL</name>
<dbReference type="InterPro" id="IPR045170">
    <property type="entry name" value="MTOX"/>
</dbReference>
<dbReference type="STRING" id="4829.A0A168MCK2"/>